<protein>
    <recommendedName>
        <fullName evidence="4">ATP-dependent RNA helicase</fullName>
        <ecNumber evidence="4">3.6.4.13</ecNumber>
    </recommendedName>
</protein>
<evidence type="ECO:0000313" key="8">
    <source>
        <dbReference type="Proteomes" id="UP000541444"/>
    </source>
</evidence>
<keyword evidence="2 4" id="KW-0378">Hydrolase</keyword>
<dbReference type="Gene3D" id="3.40.50.300">
    <property type="entry name" value="P-loop containing nucleotide triphosphate hydrolases"/>
    <property type="match status" value="1"/>
</dbReference>
<keyword evidence="4" id="KW-0694">RNA-binding</keyword>
<dbReference type="InterPro" id="IPR014001">
    <property type="entry name" value="Helicase_ATP-bd"/>
</dbReference>
<dbReference type="OrthoDB" id="10265785at2759"/>
<dbReference type="InterPro" id="IPR027417">
    <property type="entry name" value="P-loop_NTPase"/>
</dbReference>
<comment type="domain">
    <text evidence="4">The Q motif is unique to and characteristic of the DEAD box family of RNA helicases and controls ATP binding and hydrolysis.</text>
</comment>
<dbReference type="InterPro" id="IPR011545">
    <property type="entry name" value="DEAD/DEAH_box_helicase_dom"/>
</dbReference>
<dbReference type="Pfam" id="PF00270">
    <property type="entry name" value="DEAD"/>
    <property type="match status" value="1"/>
</dbReference>
<gene>
    <name evidence="7" type="ORF">GIB67_007793</name>
</gene>
<dbReference type="GO" id="GO:0003724">
    <property type="term" value="F:RNA helicase activity"/>
    <property type="evidence" value="ECO:0007669"/>
    <property type="project" value="UniProtKB-EC"/>
</dbReference>
<feature type="signal peptide" evidence="5">
    <location>
        <begin position="1"/>
        <end position="18"/>
    </location>
</feature>
<keyword evidence="3 4" id="KW-0067">ATP-binding</keyword>
<accession>A0A7J7N2A1</accession>
<evidence type="ECO:0000256" key="5">
    <source>
        <dbReference type="SAM" id="SignalP"/>
    </source>
</evidence>
<dbReference type="Proteomes" id="UP000541444">
    <property type="component" value="Unassembled WGS sequence"/>
</dbReference>
<comment type="similarity">
    <text evidence="4">Belongs to the DEAD box helicase family.</text>
</comment>
<comment type="caution">
    <text evidence="7">The sequence shown here is derived from an EMBL/GenBank/DDBJ whole genome shotgun (WGS) entry which is preliminary data.</text>
</comment>
<organism evidence="7 8">
    <name type="scientific">Kingdonia uniflora</name>
    <dbReference type="NCBI Taxonomy" id="39325"/>
    <lineage>
        <taxon>Eukaryota</taxon>
        <taxon>Viridiplantae</taxon>
        <taxon>Streptophyta</taxon>
        <taxon>Embryophyta</taxon>
        <taxon>Tracheophyta</taxon>
        <taxon>Spermatophyta</taxon>
        <taxon>Magnoliopsida</taxon>
        <taxon>Ranunculales</taxon>
        <taxon>Circaeasteraceae</taxon>
        <taxon>Kingdonia</taxon>
    </lineage>
</organism>
<dbReference type="PANTHER" id="PTHR24031">
    <property type="entry name" value="RNA HELICASE"/>
    <property type="match status" value="1"/>
</dbReference>
<keyword evidence="1 4" id="KW-0547">Nucleotide-binding</keyword>
<evidence type="ECO:0000256" key="4">
    <source>
        <dbReference type="RuleBase" id="RU365068"/>
    </source>
</evidence>
<comment type="catalytic activity">
    <reaction evidence="4">
        <text>ATP + H2O = ADP + phosphate + H(+)</text>
        <dbReference type="Rhea" id="RHEA:13065"/>
        <dbReference type="ChEBI" id="CHEBI:15377"/>
        <dbReference type="ChEBI" id="CHEBI:15378"/>
        <dbReference type="ChEBI" id="CHEBI:30616"/>
        <dbReference type="ChEBI" id="CHEBI:43474"/>
        <dbReference type="ChEBI" id="CHEBI:456216"/>
        <dbReference type="EC" id="3.6.4.13"/>
    </reaction>
</comment>
<feature type="domain" description="Helicase ATP-binding" evidence="6">
    <location>
        <begin position="91"/>
        <end position="230"/>
    </location>
</feature>
<keyword evidence="4" id="KW-0347">Helicase</keyword>
<keyword evidence="8" id="KW-1185">Reference proteome</keyword>
<evidence type="ECO:0000259" key="6">
    <source>
        <dbReference type="PROSITE" id="PS51192"/>
    </source>
</evidence>
<comment type="function">
    <text evidence="4">RNA helicase.</text>
</comment>
<dbReference type="PROSITE" id="PS00039">
    <property type="entry name" value="DEAD_ATP_HELICASE"/>
    <property type="match status" value="1"/>
</dbReference>
<sequence length="243" mass="27189">LDLFLFVIMAGLASEGSQFNGNQYDSKMNELIGEDGENFWTLYEEIFDTSDKMGLKENLLRGIFAYVILSHACPQARLNLRSPLLFSSEALCPSARGFDVIQQAQSGTGKTGTFCSGILQRLDFGSVRCQALVLAPTRELAQQIERVMLAIGDYLGVKVHACVGGRNVRDDIRILQSGVHVVVGTPRRVFDMLGRQSLRSDYIKMFVLDEADEMLSRGFKDQVSLYFLCCYSFQNQDYAFPTC</sequence>
<evidence type="ECO:0000256" key="2">
    <source>
        <dbReference type="ARBA" id="ARBA00022801"/>
    </source>
</evidence>
<feature type="non-terminal residue" evidence="7">
    <location>
        <position position="1"/>
    </location>
</feature>
<dbReference type="EC" id="3.6.4.13" evidence="4"/>
<dbReference type="SUPFAM" id="SSF52540">
    <property type="entry name" value="P-loop containing nucleoside triphosphate hydrolases"/>
    <property type="match status" value="1"/>
</dbReference>
<dbReference type="GO" id="GO:0005524">
    <property type="term" value="F:ATP binding"/>
    <property type="evidence" value="ECO:0007669"/>
    <property type="project" value="UniProtKB-UniRule"/>
</dbReference>
<evidence type="ECO:0000313" key="7">
    <source>
        <dbReference type="EMBL" id="KAF6161152.1"/>
    </source>
</evidence>
<evidence type="ECO:0000256" key="1">
    <source>
        <dbReference type="ARBA" id="ARBA00022741"/>
    </source>
</evidence>
<dbReference type="EMBL" id="JACGCM010001144">
    <property type="protein sequence ID" value="KAF6161152.1"/>
    <property type="molecule type" value="Genomic_DNA"/>
</dbReference>
<evidence type="ECO:0000256" key="3">
    <source>
        <dbReference type="ARBA" id="ARBA00022840"/>
    </source>
</evidence>
<keyword evidence="5" id="KW-0732">Signal</keyword>
<dbReference type="SMART" id="SM00487">
    <property type="entry name" value="DEXDc"/>
    <property type="match status" value="1"/>
</dbReference>
<dbReference type="GO" id="GO:0003723">
    <property type="term" value="F:RNA binding"/>
    <property type="evidence" value="ECO:0007669"/>
    <property type="project" value="UniProtKB-UniRule"/>
</dbReference>
<reference evidence="7 8" key="1">
    <citation type="journal article" date="2020" name="IScience">
        <title>Genome Sequencing of the Endangered Kingdonia uniflora (Circaeasteraceae, Ranunculales) Reveals Potential Mechanisms of Evolutionary Specialization.</title>
        <authorList>
            <person name="Sun Y."/>
            <person name="Deng T."/>
            <person name="Zhang A."/>
            <person name="Moore M.J."/>
            <person name="Landis J.B."/>
            <person name="Lin N."/>
            <person name="Zhang H."/>
            <person name="Zhang X."/>
            <person name="Huang J."/>
            <person name="Zhang X."/>
            <person name="Sun H."/>
            <person name="Wang H."/>
        </authorList>
    </citation>
    <scope>NUCLEOTIDE SEQUENCE [LARGE SCALE GENOMIC DNA]</scope>
    <source>
        <strain evidence="7">TB1705</strain>
        <tissue evidence="7">Leaf</tissue>
    </source>
</reference>
<name>A0A7J7N2A1_9MAGN</name>
<feature type="chain" id="PRO_5029893615" description="ATP-dependent RNA helicase" evidence="5">
    <location>
        <begin position="19"/>
        <end position="243"/>
    </location>
</feature>
<proteinExistence type="inferred from homology"/>
<dbReference type="GO" id="GO:0016787">
    <property type="term" value="F:hydrolase activity"/>
    <property type="evidence" value="ECO:0007669"/>
    <property type="project" value="UniProtKB-KW"/>
</dbReference>
<dbReference type="AlphaFoldDB" id="A0A7J7N2A1"/>
<dbReference type="InterPro" id="IPR000629">
    <property type="entry name" value="RNA-helicase_DEAD-box_CS"/>
</dbReference>
<dbReference type="PROSITE" id="PS51192">
    <property type="entry name" value="HELICASE_ATP_BIND_1"/>
    <property type="match status" value="1"/>
</dbReference>